<protein>
    <submittedName>
        <fullName evidence="2">Thioesterase/thiol ester dehydrase-isomerase</fullName>
    </submittedName>
</protein>
<dbReference type="OrthoDB" id="10255641at2759"/>
<feature type="transmembrane region" description="Helical" evidence="1">
    <location>
        <begin position="6"/>
        <end position="26"/>
    </location>
</feature>
<feature type="transmembrane region" description="Helical" evidence="1">
    <location>
        <begin position="97"/>
        <end position="116"/>
    </location>
</feature>
<keyword evidence="1" id="KW-0812">Transmembrane</keyword>
<evidence type="ECO:0000313" key="3">
    <source>
        <dbReference type="Proteomes" id="UP000193498"/>
    </source>
</evidence>
<dbReference type="InterPro" id="IPR027961">
    <property type="entry name" value="DUF4442"/>
</dbReference>
<dbReference type="SUPFAM" id="SSF54637">
    <property type="entry name" value="Thioesterase/thiol ester dehydrase-isomerase"/>
    <property type="match status" value="1"/>
</dbReference>
<keyword evidence="3" id="KW-1185">Reference proteome</keyword>
<dbReference type="InParanoid" id="A0A1Y1XK13"/>
<dbReference type="Proteomes" id="UP000193498">
    <property type="component" value="Unassembled WGS sequence"/>
</dbReference>
<sequence>MELNLIVLASLGTLLLAVLPGALFLYSNLFKLRDPLTLWKAIGDSPLYFCRNWIFTTILGFINPYSRTLPLKILELDQGRVVATVKEKNSLRNPFNSIHAVALCLLAETVGGLAMFTKLGKKDRGILKGLKMEYYKKARGTLTAESGFQLERFAGKREVVSSVRILDADLVLVAVAELTWSLELKDE</sequence>
<proteinExistence type="predicted"/>
<organism evidence="2 3">
    <name type="scientific">Basidiobolus meristosporus CBS 931.73</name>
    <dbReference type="NCBI Taxonomy" id="1314790"/>
    <lineage>
        <taxon>Eukaryota</taxon>
        <taxon>Fungi</taxon>
        <taxon>Fungi incertae sedis</taxon>
        <taxon>Zoopagomycota</taxon>
        <taxon>Entomophthoromycotina</taxon>
        <taxon>Basidiobolomycetes</taxon>
        <taxon>Basidiobolales</taxon>
        <taxon>Basidiobolaceae</taxon>
        <taxon>Basidiobolus</taxon>
    </lineage>
</organism>
<accession>A0A1Y1XK13</accession>
<dbReference type="AlphaFoldDB" id="A0A1Y1XK13"/>
<keyword evidence="1" id="KW-1133">Transmembrane helix</keyword>
<dbReference type="Gene3D" id="3.10.129.10">
    <property type="entry name" value="Hotdog Thioesterase"/>
    <property type="match status" value="1"/>
</dbReference>
<dbReference type="GO" id="GO:0016853">
    <property type="term" value="F:isomerase activity"/>
    <property type="evidence" value="ECO:0007669"/>
    <property type="project" value="UniProtKB-KW"/>
</dbReference>
<dbReference type="EMBL" id="MCFE01000579">
    <property type="protein sequence ID" value="ORX86090.1"/>
    <property type="molecule type" value="Genomic_DNA"/>
</dbReference>
<dbReference type="InterPro" id="IPR029069">
    <property type="entry name" value="HotDog_dom_sf"/>
</dbReference>
<comment type="caution">
    <text evidence="2">The sequence shown here is derived from an EMBL/GenBank/DDBJ whole genome shotgun (WGS) entry which is preliminary data.</text>
</comment>
<dbReference type="CDD" id="cd03443">
    <property type="entry name" value="PaaI_thioesterase"/>
    <property type="match status" value="1"/>
</dbReference>
<dbReference type="Pfam" id="PF14539">
    <property type="entry name" value="DUF4442"/>
    <property type="match status" value="1"/>
</dbReference>
<keyword evidence="1" id="KW-0472">Membrane</keyword>
<evidence type="ECO:0000256" key="1">
    <source>
        <dbReference type="SAM" id="Phobius"/>
    </source>
</evidence>
<keyword evidence="2" id="KW-0413">Isomerase</keyword>
<evidence type="ECO:0000313" key="2">
    <source>
        <dbReference type="EMBL" id="ORX86090.1"/>
    </source>
</evidence>
<name>A0A1Y1XK13_9FUNG</name>
<gene>
    <name evidence="2" type="ORF">K493DRAFT_341680</name>
</gene>
<reference evidence="2 3" key="1">
    <citation type="submission" date="2016-07" db="EMBL/GenBank/DDBJ databases">
        <title>Pervasive Adenine N6-methylation of Active Genes in Fungi.</title>
        <authorList>
            <consortium name="DOE Joint Genome Institute"/>
            <person name="Mondo S.J."/>
            <person name="Dannebaum R.O."/>
            <person name="Kuo R.C."/>
            <person name="Labutti K."/>
            <person name="Haridas S."/>
            <person name="Kuo A."/>
            <person name="Salamov A."/>
            <person name="Ahrendt S.R."/>
            <person name="Lipzen A."/>
            <person name="Sullivan W."/>
            <person name="Andreopoulos W.B."/>
            <person name="Clum A."/>
            <person name="Lindquist E."/>
            <person name="Daum C."/>
            <person name="Ramamoorthy G.K."/>
            <person name="Gryganskyi A."/>
            <person name="Culley D."/>
            <person name="Magnuson J.K."/>
            <person name="James T.Y."/>
            <person name="O'Malley M.A."/>
            <person name="Stajich J.E."/>
            <person name="Spatafora J.W."/>
            <person name="Visel A."/>
            <person name="Grigoriev I.V."/>
        </authorList>
    </citation>
    <scope>NUCLEOTIDE SEQUENCE [LARGE SCALE GENOMIC DNA]</scope>
    <source>
        <strain evidence="2 3">CBS 931.73</strain>
    </source>
</reference>